<dbReference type="InterPro" id="IPR029063">
    <property type="entry name" value="SAM-dependent_MTases_sf"/>
</dbReference>
<dbReference type="InterPro" id="IPR044936">
    <property type="entry name" value="Alphavirus_nsp2pro_sf"/>
</dbReference>
<reference evidence="12" key="1">
    <citation type="journal article" date="2019" name="Virology">
        <title>Identification of Eilat virus and prevalence of infection among Culex pipiens L. populations, Morocco, 2016.</title>
        <authorList>
            <person name="Bennouna A."/>
            <person name="Gil P."/>
            <person name="El Rhaffouli H."/>
            <person name="Exbrayat A."/>
            <person name="Loire E."/>
            <person name="Balenghien T."/>
            <person name="Chlyeh G."/>
            <person name="Gutierrez S."/>
            <person name="Fihri O.F."/>
        </authorList>
    </citation>
    <scope>NUCLEOTIDE SEQUENCE</scope>
    <source>
        <strain evidence="12">Morocco1</strain>
    </source>
</reference>
<evidence type="ECO:0000259" key="10">
    <source>
        <dbReference type="PROSITE" id="PS51657"/>
    </source>
</evidence>
<dbReference type="GO" id="GO:0008174">
    <property type="term" value="F:mRNA methyltransferase activity"/>
    <property type="evidence" value="ECO:0007669"/>
    <property type="project" value="UniProtKB-UniRule"/>
</dbReference>
<keyword evidence="6" id="KW-0067">ATP-binding</keyword>
<evidence type="ECO:0000256" key="2">
    <source>
        <dbReference type="ARBA" id="ARBA00022723"/>
    </source>
</evidence>
<dbReference type="Pfam" id="PF20896">
    <property type="entry name" value="ToMV_Hel_N"/>
    <property type="match status" value="1"/>
</dbReference>
<feature type="compositionally biased region" description="Polar residues" evidence="8">
    <location>
        <begin position="1727"/>
        <end position="1741"/>
    </location>
</feature>
<protein>
    <submittedName>
        <fullName evidence="12">Nonstructural protein</fullName>
    </submittedName>
</protein>
<dbReference type="Pfam" id="PF01443">
    <property type="entry name" value="Viral_helicase1"/>
    <property type="match status" value="1"/>
</dbReference>
<feature type="domain" description="(+)RNA virus helicase C-terminal" evidence="10">
    <location>
        <begin position="698"/>
        <end position="1002"/>
    </location>
</feature>
<keyword evidence="3" id="KW-0547">Nucleotide-binding</keyword>
<evidence type="ECO:0000256" key="1">
    <source>
        <dbReference type="ARBA" id="ARBA00022679"/>
    </source>
</evidence>
<dbReference type="GO" id="GO:0004386">
    <property type="term" value="F:helicase activity"/>
    <property type="evidence" value="ECO:0007669"/>
    <property type="project" value="UniProtKB-KW"/>
</dbReference>
<dbReference type="PROSITE" id="PS51743">
    <property type="entry name" value="ALPHAVIRUS_MT"/>
    <property type="match status" value="1"/>
</dbReference>
<dbReference type="EMBL" id="MH921919">
    <property type="protein sequence ID" value="QBG67155.1"/>
    <property type="molecule type" value="Genomic_RNA"/>
</dbReference>
<dbReference type="Gene3D" id="3.40.220.10">
    <property type="entry name" value="Leucine Aminopeptidase, subunit E, domain 1"/>
    <property type="match status" value="1"/>
</dbReference>
<feature type="active site" description="For cysteine protease nsP2 activity" evidence="7">
    <location>
        <position position="1101"/>
    </location>
</feature>
<dbReference type="Pfam" id="PF01660">
    <property type="entry name" value="Vmethyltransf"/>
    <property type="match status" value="1"/>
</dbReference>
<feature type="domain" description="Peptidase C9" evidence="9">
    <location>
        <begin position="1015"/>
        <end position="1344"/>
    </location>
</feature>
<dbReference type="InterPro" id="IPR043472">
    <property type="entry name" value="Macro_dom-like"/>
</dbReference>
<dbReference type="Gene3D" id="3.40.50.150">
    <property type="entry name" value="Vaccinia Virus protein VP39"/>
    <property type="match status" value="1"/>
</dbReference>
<dbReference type="InterPro" id="IPR027417">
    <property type="entry name" value="P-loop_NTPase"/>
</dbReference>
<feature type="region of interest" description="Disordered" evidence="8">
    <location>
        <begin position="1677"/>
        <end position="1745"/>
    </location>
</feature>
<keyword evidence="5" id="KW-0347">Helicase</keyword>
<dbReference type="GO" id="GO:0005524">
    <property type="term" value="F:ATP binding"/>
    <property type="evidence" value="ECO:0007669"/>
    <property type="project" value="UniProtKB-KW"/>
</dbReference>
<dbReference type="Gene3D" id="3.90.70.110">
    <property type="entry name" value="Alphavirus nsP2 protease domain"/>
    <property type="match status" value="1"/>
</dbReference>
<dbReference type="SUPFAM" id="SSF52949">
    <property type="entry name" value="Macro domain-like"/>
    <property type="match status" value="1"/>
</dbReference>
<evidence type="ECO:0000256" key="7">
    <source>
        <dbReference type="PROSITE-ProRule" id="PRU00853"/>
    </source>
</evidence>
<evidence type="ECO:0000256" key="3">
    <source>
        <dbReference type="ARBA" id="ARBA00022741"/>
    </source>
</evidence>
<evidence type="ECO:0000256" key="8">
    <source>
        <dbReference type="SAM" id="MobiDB-lite"/>
    </source>
</evidence>
<dbReference type="InterPro" id="IPR048891">
    <property type="entry name" value="nsP3_ZBD"/>
</dbReference>
<dbReference type="InterPro" id="IPR002588">
    <property type="entry name" value="Alphavirus-like_MT_dom"/>
</dbReference>
<evidence type="ECO:0000259" key="9">
    <source>
        <dbReference type="PROSITE" id="PS51520"/>
    </source>
</evidence>
<organism evidence="12">
    <name type="scientific">Eilat virus</name>
    <dbReference type="NCBI Taxonomy" id="1231903"/>
    <lineage>
        <taxon>Viruses</taxon>
        <taxon>Riboviria</taxon>
        <taxon>Orthornavirae</taxon>
        <taxon>Kitrinoviricota</taxon>
        <taxon>Alsuviricetes</taxon>
        <taxon>Martellivirales</taxon>
        <taxon>Togaviridae</taxon>
        <taxon>Alphavirus</taxon>
        <taxon>Alphavirus eilat</taxon>
    </lineage>
</organism>
<evidence type="ECO:0000256" key="4">
    <source>
        <dbReference type="ARBA" id="ARBA00022801"/>
    </source>
</evidence>
<dbReference type="GO" id="GO:0016556">
    <property type="term" value="P:mRNA modification"/>
    <property type="evidence" value="ECO:0007669"/>
    <property type="project" value="InterPro"/>
</dbReference>
<evidence type="ECO:0000256" key="5">
    <source>
        <dbReference type="ARBA" id="ARBA00022806"/>
    </source>
</evidence>
<accession>A0A481S1J7</accession>
<sequence>MEKPTVNVDVDPQSPFVLQLQKHFPQFEIVANMVTPNDHANARAFSHCASKLIEAEVPVTTPIIDIGSAPARRMYSEHRYHCVCPMKCPEDPDRLTTYANRLVENATKIANKRLDAKLQDLKQVLDTPDIETDSICFHDDATCRWVAEVSVMQDVYIDAPSSIYHQALKGIRKIYWIGFDTTPFMFKALAGSYPSYNTNWADEKVLEARNIGLCSTTLSEGSTGKLSIMRKKKLLPGAQVYFSVGSTLYPENRSNLMSWHLPSVFHLKGRNAFTCRCDTVVNCDGYVVKKITISPNLIGTPAGYAVTNNSEGFLLCKVTDTVRGERVSFPVCMSIPATICDQMTGILATDINPEDAQKLLVGLNQRIVVNGKTNRNVNTMQNHLLPAVAQGFSKWAKERKADGDDEKHLGTRERSLTFGCLWAFRTKKVHSFYRPPGTQTIVKVESVFTASPLAVPIRQTSLPISLRLKLKMAMAKKQNNPIATITQTQITNAIEFQKEATETARAVELNNALPPLRATEQDPTPSVERVICEVEELSDDIGGALVETPRGHVRVLPQPTDVKVGNYLVISPQAVLRNEKLSRLHPLAEQVKVITHTGRKGRYEVAPYSGKMLLPCGTSVPWPQFCALAESATLVFNEREMIDRKLAYIAQHGPALNTDEEQYKVIKASAADSEYVFDIDRMRCVPTKEATGLALVGELTQPPYHELAMQGLYTRPAAPYPIETIGVIGTPGSGKSAIIKNTVTTKDLVTSGKKENCKEIETDVLRLRNLVIKSRTVDSVLLNGCNQEVDVLHVDEAFACHAGTLLALIAIVKPRCKVVLYGDPKQCGFFNLMQIKVHFNNPEVDVCSQLHYKYISRRCILPVTAIVSSIHYDGKMRTTNITDQRIEIDTTGTSKPKPTDLILTCFRGWVKQLQLEYPRNEVMTAAASQGLTRKRVYAVRYKVNENPLYAFTSEHVNVLLTRTEHTLIWKTLQGDPWIKHLSNVPKGNFSATIDEWHAEHERIMNAIRMPSPEVNAFSCKTNVCWAKALVPVLATAGLKLSGAQWTELFPQSERDEPHSATFALDVLCIKYFGMDLTSGIFAKPTVPLTFHPVSHHHPQAHWDNANGEQRYGFDPDIAKALARRFPVFSQAAKGHAISPILGTTHTISSHDNYVPVNRSVPHALKGEHTYVKQDSLASVLATVQAFSVLVVSSERTASATKQITWVAPIGTAGCAHTHRLPWGFPKVSLHDAVAVNMETEYRGHHYQQCEDHVAILKTLGKSALANLRPGGTLILRTYGYADRNSENVITALARKFARVTAVRSSNPSSNTEIYLIFRKFDNNRSRQFTLHHLNRAISALYEGPSDTDGVGAAPSYSVIRGDITATHSHAIVVPVTPERKDGVYRACSKKWGPLPHLEWTEGATLFSPGSPATLQVCVPSLQNTDTTSTQQAYRAIAKVVVDEQIPSLSLPVLTMKKTSTADTVSESLNHLVTALDQTDANVTIYCLDKSRLTKIKEVIARKEAITELIDDDLEIDEELTWIHPDSCLRHRTGFSTDKGKLYSYLEGTKFHQMAKDFAEIRSLFPDEMEANEHICSLILGETIDGIRERCPVTDNPPSSPPKTVPCLCMYAMTPERALRLKSNSVTQITVCSSFVLKKHHIKGVQKIQCTAPMLFNPTSLTSRTVRTPPQVPARAALDLPPVAPKPSVPAPVSLTPMRRAPPPPLVKRPVVVRPSTPPPPPPVRQPSTLVTAPRTVSTAAPSPTPRLSLCTDQLSADISFGDFSPEETMSLMLSSSGSDTASITFGDFDEDEIESIVGREY</sequence>
<keyword evidence="4" id="KW-0378">Hydrolase</keyword>
<dbReference type="GO" id="GO:0046872">
    <property type="term" value="F:metal ion binding"/>
    <property type="evidence" value="ECO:0007669"/>
    <property type="project" value="UniProtKB-KW"/>
</dbReference>
<proteinExistence type="predicted"/>
<evidence type="ECO:0000256" key="6">
    <source>
        <dbReference type="ARBA" id="ARBA00022840"/>
    </source>
</evidence>
<dbReference type="InterPro" id="IPR027351">
    <property type="entry name" value="(+)RNA_virus_helicase_core_dom"/>
</dbReference>
<dbReference type="GO" id="GO:0008233">
    <property type="term" value="F:peptidase activity"/>
    <property type="evidence" value="ECO:0007669"/>
    <property type="project" value="UniProtKB-KW"/>
</dbReference>
<dbReference type="GO" id="GO:0006508">
    <property type="term" value="P:proteolysis"/>
    <property type="evidence" value="ECO:0007669"/>
    <property type="project" value="UniProtKB-KW"/>
</dbReference>
<keyword evidence="7" id="KW-0645">Protease</keyword>
<evidence type="ECO:0000259" key="11">
    <source>
        <dbReference type="PROSITE" id="PS51743"/>
    </source>
</evidence>
<dbReference type="GO" id="GO:0003723">
    <property type="term" value="F:RNA binding"/>
    <property type="evidence" value="ECO:0007669"/>
    <property type="project" value="InterPro"/>
</dbReference>
<feature type="domain" description="Alphavirus-like MT" evidence="11">
    <location>
        <begin position="30"/>
        <end position="260"/>
    </location>
</feature>
<dbReference type="GO" id="GO:0006396">
    <property type="term" value="P:RNA processing"/>
    <property type="evidence" value="ECO:0007669"/>
    <property type="project" value="InterPro"/>
</dbReference>
<keyword evidence="2" id="KW-0479">Metal-binding</keyword>
<evidence type="ECO:0000313" key="12">
    <source>
        <dbReference type="EMBL" id="QBG67155.1"/>
    </source>
</evidence>
<keyword evidence="1" id="KW-0808">Transferase</keyword>
<dbReference type="PROSITE" id="PS51520">
    <property type="entry name" value="NSP2PRO"/>
    <property type="match status" value="1"/>
</dbReference>
<dbReference type="InterPro" id="IPR049329">
    <property type="entry name" value="ToMV_Hel_N"/>
</dbReference>
<feature type="compositionally biased region" description="Pro residues" evidence="8">
    <location>
        <begin position="1715"/>
        <end position="1724"/>
    </location>
</feature>
<name>A0A481S1J7_9VIRU</name>
<dbReference type="FunFam" id="3.40.50.300:FF:001415">
    <property type="entry name" value="Polyprotein P1234"/>
    <property type="match status" value="1"/>
</dbReference>
<dbReference type="Pfam" id="PF20852">
    <property type="entry name" value="nsP3_ZBD"/>
    <property type="match status" value="1"/>
</dbReference>
<feature type="active site" description="For cysteine protease nsP2 activity" evidence="7">
    <location>
        <position position="1024"/>
    </location>
</feature>
<dbReference type="InterPro" id="IPR002620">
    <property type="entry name" value="Alphavirus_nsp2pro"/>
</dbReference>
<dbReference type="Gene3D" id="3.40.50.300">
    <property type="entry name" value="P-loop containing nucleotide triphosphate hydrolases"/>
    <property type="match status" value="2"/>
</dbReference>
<dbReference type="PROSITE" id="PS51657">
    <property type="entry name" value="PSRV_HELICASE"/>
    <property type="match status" value="1"/>
</dbReference>
<dbReference type="Pfam" id="PF01707">
    <property type="entry name" value="Peptidase_C9"/>
    <property type="match status" value="1"/>
</dbReference>
<dbReference type="SUPFAM" id="SSF52540">
    <property type="entry name" value="P-loop containing nucleoside triphosphate hydrolases"/>
    <property type="match status" value="1"/>
</dbReference>